<sequence>MEVNAFPNAATTCFEDSMSRRRTHAGDVRWGWTCPRCGTDVSVRRDPDSDTFRWECDADHCVAVGFGFTSRRRARLALREYRERYQNIYR</sequence>
<keyword evidence="2" id="KW-1185">Reference proteome</keyword>
<evidence type="ECO:0000313" key="1">
    <source>
        <dbReference type="EMBL" id="ELY75770.1"/>
    </source>
</evidence>
<dbReference type="PATRIC" id="fig|797303.5.peg.1794"/>
<gene>
    <name evidence="1" type="ORF">C488_08972</name>
</gene>
<proteinExistence type="predicted"/>
<evidence type="ECO:0000313" key="2">
    <source>
        <dbReference type="Proteomes" id="UP000011593"/>
    </source>
</evidence>
<comment type="caution">
    <text evidence="1">The sequence shown here is derived from an EMBL/GenBank/DDBJ whole genome shotgun (WGS) entry which is preliminary data.</text>
</comment>
<name>L9YNG0_NATP1</name>
<organism evidence="1 2">
    <name type="scientific">Natrinema pellirubrum (strain DSM 15624 / CIP 106293 / JCM 10476 / NCIMB 786 / 157)</name>
    <dbReference type="NCBI Taxonomy" id="797303"/>
    <lineage>
        <taxon>Archaea</taxon>
        <taxon>Methanobacteriati</taxon>
        <taxon>Methanobacteriota</taxon>
        <taxon>Stenosarchaea group</taxon>
        <taxon>Halobacteria</taxon>
        <taxon>Halobacteriales</taxon>
        <taxon>Natrialbaceae</taxon>
        <taxon>Natrinema</taxon>
    </lineage>
</organism>
<accession>L9YNG0</accession>
<dbReference type="AlphaFoldDB" id="L9YNG0"/>
<dbReference type="EMBL" id="AOIE01000062">
    <property type="protein sequence ID" value="ELY75770.1"/>
    <property type="molecule type" value="Genomic_DNA"/>
</dbReference>
<protein>
    <submittedName>
        <fullName evidence="1">Uncharacterized protein</fullName>
    </submittedName>
</protein>
<dbReference type="Proteomes" id="UP000011593">
    <property type="component" value="Unassembled WGS sequence"/>
</dbReference>
<reference evidence="1 2" key="1">
    <citation type="journal article" date="2014" name="PLoS Genet.">
        <title>Phylogenetically driven sequencing of extremely halophilic archaea reveals strategies for static and dynamic osmo-response.</title>
        <authorList>
            <person name="Becker E.A."/>
            <person name="Seitzer P.M."/>
            <person name="Tritt A."/>
            <person name="Larsen D."/>
            <person name="Krusor M."/>
            <person name="Yao A.I."/>
            <person name="Wu D."/>
            <person name="Madern D."/>
            <person name="Eisen J.A."/>
            <person name="Darling A.E."/>
            <person name="Facciotti M.T."/>
        </authorList>
    </citation>
    <scope>NUCLEOTIDE SEQUENCE [LARGE SCALE GENOMIC DNA]</scope>
    <source>
        <strain evidence="1 2">DSM 15624</strain>
    </source>
</reference>